<evidence type="ECO:0000256" key="2">
    <source>
        <dbReference type="ARBA" id="ARBA00018874"/>
    </source>
</evidence>
<evidence type="ECO:0000313" key="6">
    <source>
        <dbReference type="Proteomes" id="UP001174691"/>
    </source>
</evidence>
<name>A0AA38REB6_9PEZI</name>
<dbReference type="InterPro" id="IPR012445">
    <property type="entry name" value="ATG101"/>
</dbReference>
<evidence type="ECO:0000256" key="3">
    <source>
        <dbReference type="ARBA" id="ARBA00023006"/>
    </source>
</evidence>
<dbReference type="AlphaFoldDB" id="A0AA38REB6"/>
<sequence length="213" mass="24679">MEPRSTPDFILEAFADPASVRDVVRGILHTIFFNRFFPSVLPETREVLDLTLPHVPDVELETMIDQRTAALIRQLDADRNQPHHHHHHQNQNQNNHQNNNGGSGRGQIAVQFYERRRRKTSGWYPLRGGEEEICWESWTIKVTVAEPRTESERAKVRKAMESTLLATVLKIVTYVNTHKDHIPPITTTESNPFPYQIHINQKEASWATRMGIY</sequence>
<keyword evidence="6" id="KW-1185">Reference proteome</keyword>
<gene>
    <name evidence="5" type="ORF">NKR19_g7966</name>
</gene>
<evidence type="ECO:0000256" key="4">
    <source>
        <dbReference type="SAM" id="MobiDB-lite"/>
    </source>
</evidence>
<dbReference type="PANTHER" id="PTHR13292">
    <property type="entry name" value="AUTOPHAGY-RELATED PROTEIN 101"/>
    <property type="match status" value="1"/>
</dbReference>
<keyword evidence="3" id="KW-0072">Autophagy</keyword>
<feature type="region of interest" description="Disordered" evidence="4">
    <location>
        <begin position="79"/>
        <end position="105"/>
    </location>
</feature>
<dbReference type="PANTHER" id="PTHR13292:SF0">
    <property type="entry name" value="AUTOPHAGY-RELATED PROTEIN 101"/>
    <property type="match status" value="1"/>
</dbReference>
<dbReference type="GO" id="GO:1990316">
    <property type="term" value="C:Atg1/ULK1 kinase complex"/>
    <property type="evidence" value="ECO:0007669"/>
    <property type="project" value="TreeGrafter"/>
</dbReference>
<dbReference type="Pfam" id="PF07855">
    <property type="entry name" value="ATG101"/>
    <property type="match status" value="1"/>
</dbReference>
<feature type="compositionally biased region" description="Low complexity" evidence="4">
    <location>
        <begin position="90"/>
        <end position="100"/>
    </location>
</feature>
<protein>
    <recommendedName>
        <fullName evidence="2">Autophagy-related protein 101</fullName>
    </recommendedName>
</protein>
<evidence type="ECO:0000313" key="5">
    <source>
        <dbReference type="EMBL" id="KAJ9138032.1"/>
    </source>
</evidence>
<dbReference type="GO" id="GO:0000045">
    <property type="term" value="P:autophagosome assembly"/>
    <property type="evidence" value="ECO:0007669"/>
    <property type="project" value="TreeGrafter"/>
</dbReference>
<dbReference type="EMBL" id="JANBVN010000150">
    <property type="protein sequence ID" value="KAJ9138032.1"/>
    <property type="molecule type" value="Genomic_DNA"/>
</dbReference>
<comment type="similarity">
    <text evidence="1">Belongs to the ATG101 family.</text>
</comment>
<dbReference type="Proteomes" id="UP001174691">
    <property type="component" value="Unassembled WGS sequence"/>
</dbReference>
<reference evidence="5" key="1">
    <citation type="submission" date="2022-07" db="EMBL/GenBank/DDBJ databases">
        <title>Fungi with potential for degradation of polypropylene.</title>
        <authorList>
            <person name="Gostincar C."/>
        </authorList>
    </citation>
    <scope>NUCLEOTIDE SEQUENCE</scope>
    <source>
        <strain evidence="5">EXF-13287</strain>
    </source>
</reference>
<comment type="caution">
    <text evidence="5">The sequence shown here is derived from an EMBL/GenBank/DDBJ whole genome shotgun (WGS) entry which is preliminary data.</text>
</comment>
<dbReference type="GO" id="GO:0019901">
    <property type="term" value="F:protein kinase binding"/>
    <property type="evidence" value="ECO:0007669"/>
    <property type="project" value="TreeGrafter"/>
</dbReference>
<dbReference type="GO" id="GO:0000407">
    <property type="term" value="C:phagophore assembly site"/>
    <property type="evidence" value="ECO:0007669"/>
    <property type="project" value="TreeGrafter"/>
</dbReference>
<accession>A0AA38REB6</accession>
<proteinExistence type="inferred from homology"/>
<organism evidence="5 6">
    <name type="scientific">Coniochaeta hoffmannii</name>
    <dbReference type="NCBI Taxonomy" id="91930"/>
    <lineage>
        <taxon>Eukaryota</taxon>
        <taxon>Fungi</taxon>
        <taxon>Dikarya</taxon>
        <taxon>Ascomycota</taxon>
        <taxon>Pezizomycotina</taxon>
        <taxon>Sordariomycetes</taxon>
        <taxon>Sordariomycetidae</taxon>
        <taxon>Coniochaetales</taxon>
        <taxon>Coniochaetaceae</taxon>
        <taxon>Coniochaeta</taxon>
    </lineage>
</organism>
<evidence type="ECO:0000256" key="1">
    <source>
        <dbReference type="ARBA" id="ARBA00007130"/>
    </source>
</evidence>